<accession>A0ABR1V061</accession>
<organism evidence="3 4">
    <name type="scientific">Apiospora phragmitis</name>
    <dbReference type="NCBI Taxonomy" id="2905665"/>
    <lineage>
        <taxon>Eukaryota</taxon>
        <taxon>Fungi</taxon>
        <taxon>Dikarya</taxon>
        <taxon>Ascomycota</taxon>
        <taxon>Pezizomycotina</taxon>
        <taxon>Sordariomycetes</taxon>
        <taxon>Xylariomycetidae</taxon>
        <taxon>Amphisphaeriales</taxon>
        <taxon>Apiosporaceae</taxon>
        <taxon>Apiospora</taxon>
    </lineage>
</organism>
<comment type="similarity">
    <text evidence="1">Belongs to the methyltransferase superfamily. LaeA methyltransferase family.</text>
</comment>
<sequence length="345" mass="37850">MKLKVVAQKNSVPVQGQLIASIASPSSVFVAQVRTAAAALFLTMGDGKDESSNHSTVSLPTNASWSEASDTAQSSIAPGSPSTIEDDEFEPSDFDEESLDDSTSYRHGRYPIPNDEMEQNREDMLHAMMMEVTNGKLFYAPIDENPQKIVDLGTGTGIWAIEVGDLYPSAEVTGLDLSPIQPVWVPPNVKFLVDDVEDTWLNGDNIDFVHLRNMVPILSSPVALLKQVFDNLKPGGWVELQDVDGAVHCDDGTLPSDWPLVRFCDLMIEAFAQLGGRSHAAMFGGNYLHEAGFVNVQHRTAKLPYGTWPKDKTMRLVGLYYRTAAEEFFPAMGAIQMPLLGWSKV</sequence>
<evidence type="ECO:0000313" key="4">
    <source>
        <dbReference type="Proteomes" id="UP001480595"/>
    </source>
</evidence>
<protein>
    <recommendedName>
        <fullName evidence="5">Methyltransferase domain-containing protein</fullName>
    </recommendedName>
</protein>
<feature type="compositionally biased region" description="Acidic residues" evidence="2">
    <location>
        <begin position="84"/>
        <end position="100"/>
    </location>
</feature>
<dbReference type="RefSeq" id="XP_066715527.1">
    <property type="nucleotide sequence ID" value="XM_066858585.1"/>
</dbReference>
<gene>
    <name evidence="3" type="ORF">PG994_007176</name>
</gene>
<dbReference type="Proteomes" id="UP001480595">
    <property type="component" value="Unassembled WGS sequence"/>
</dbReference>
<feature type="compositionally biased region" description="Polar residues" evidence="2">
    <location>
        <begin position="53"/>
        <end position="83"/>
    </location>
</feature>
<dbReference type="Gene3D" id="3.40.50.150">
    <property type="entry name" value="Vaccinia Virus protein VP39"/>
    <property type="match status" value="1"/>
</dbReference>
<dbReference type="CDD" id="cd02440">
    <property type="entry name" value="AdoMet_MTases"/>
    <property type="match status" value="1"/>
</dbReference>
<name>A0ABR1V061_9PEZI</name>
<dbReference type="Pfam" id="PF13489">
    <property type="entry name" value="Methyltransf_23"/>
    <property type="match status" value="1"/>
</dbReference>
<evidence type="ECO:0000256" key="1">
    <source>
        <dbReference type="ARBA" id="ARBA00038158"/>
    </source>
</evidence>
<reference evidence="3 4" key="1">
    <citation type="submission" date="2023-01" db="EMBL/GenBank/DDBJ databases">
        <title>Analysis of 21 Apiospora genomes using comparative genomics revels a genus with tremendous synthesis potential of carbohydrate active enzymes and secondary metabolites.</title>
        <authorList>
            <person name="Sorensen T."/>
        </authorList>
    </citation>
    <scope>NUCLEOTIDE SEQUENCE [LARGE SCALE GENOMIC DNA]</scope>
    <source>
        <strain evidence="3 4">CBS 135458</strain>
    </source>
</reference>
<dbReference type="InterPro" id="IPR029063">
    <property type="entry name" value="SAM-dependent_MTases_sf"/>
</dbReference>
<feature type="region of interest" description="Disordered" evidence="2">
    <location>
        <begin position="46"/>
        <end position="117"/>
    </location>
</feature>
<keyword evidence="4" id="KW-1185">Reference proteome</keyword>
<proteinExistence type="inferred from homology"/>
<dbReference type="SUPFAM" id="SSF53335">
    <property type="entry name" value="S-adenosyl-L-methionine-dependent methyltransferases"/>
    <property type="match status" value="1"/>
</dbReference>
<evidence type="ECO:0000313" key="3">
    <source>
        <dbReference type="EMBL" id="KAK8064538.1"/>
    </source>
</evidence>
<dbReference type="PANTHER" id="PTHR43591">
    <property type="entry name" value="METHYLTRANSFERASE"/>
    <property type="match status" value="1"/>
</dbReference>
<dbReference type="GeneID" id="92091648"/>
<evidence type="ECO:0008006" key="5">
    <source>
        <dbReference type="Google" id="ProtNLM"/>
    </source>
</evidence>
<comment type="caution">
    <text evidence="3">The sequence shown here is derived from an EMBL/GenBank/DDBJ whole genome shotgun (WGS) entry which is preliminary data.</text>
</comment>
<dbReference type="EMBL" id="JAQQWL010000007">
    <property type="protein sequence ID" value="KAK8064538.1"/>
    <property type="molecule type" value="Genomic_DNA"/>
</dbReference>
<evidence type="ECO:0000256" key="2">
    <source>
        <dbReference type="SAM" id="MobiDB-lite"/>
    </source>
</evidence>
<dbReference type="PANTHER" id="PTHR43591:SF24">
    <property type="entry name" value="2-METHOXY-6-POLYPRENYL-1,4-BENZOQUINOL METHYLASE, MITOCHONDRIAL"/>
    <property type="match status" value="1"/>
</dbReference>